<dbReference type="AlphaFoldDB" id="A0A177FFU9"/>
<evidence type="ECO:0000256" key="1">
    <source>
        <dbReference type="ARBA" id="ARBA00007749"/>
    </source>
</evidence>
<keyword evidence="3" id="KW-0378">Hydrolase</keyword>
<dbReference type="InterPro" id="IPR051013">
    <property type="entry name" value="MBL_superfamily_lactonases"/>
</dbReference>
<organism evidence="6 7">
    <name type="scientific">Fonsecaea monophora</name>
    <dbReference type="NCBI Taxonomy" id="254056"/>
    <lineage>
        <taxon>Eukaryota</taxon>
        <taxon>Fungi</taxon>
        <taxon>Dikarya</taxon>
        <taxon>Ascomycota</taxon>
        <taxon>Pezizomycotina</taxon>
        <taxon>Eurotiomycetes</taxon>
        <taxon>Chaetothyriomycetidae</taxon>
        <taxon>Chaetothyriales</taxon>
        <taxon>Herpotrichiellaceae</taxon>
        <taxon>Fonsecaea</taxon>
    </lineage>
</organism>
<comment type="similarity">
    <text evidence="1">Belongs to the metallo-beta-lactamase superfamily.</text>
</comment>
<reference evidence="6 7" key="1">
    <citation type="submission" date="2016-03" db="EMBL/GenBank/DDBJ databases">
        <title>Draft genome sequence of the Fonsecaea monophora CBS 269.37.</title>
        <authorList>
            <person name="Bombassaro A."/>
            <person name="Vinicius W.A."/>
            <person name="De Hoog S."/>
            <person name="Sun J."/>
            <person name="Souza E.M."/>
            <person name="Raittz R.T."/>
            <person name="Costa F."/>
            <person name="Leao A.C."/>
            <person name="Tadra-Sfeir M.Z."/>
            <person name="Baura V."/>
            <person name="Balsanelli E."/>
            <person name="Pedrosa F.O."/>
            <person name="Moreno L.F."/>
            <person name="Steffens M.B."/>
            <person name="Xi L."/>
            <person name="Bocca A.L."/>
            <person name="Felipe M.S."/>
            <person name="Teixeira M."/>
            <person name="Telles Filho F.Q."/>
            <person name="Azevedo C.M."/>
            <person name="Gomes R."/>
            <person name="Vicente V.A."/>
        </authorList>
    </citation>
    <scope>NUCLEOTIDE SEQUENCE [LARGE SCALE GENOMIC DNA]</scope>
    <source>
        <strain evidence="6 7">CBS 269.37</strain>
    </source>
</reference>
<protein>
    <recommendedName>
        <fullName evidence="5">Metallo-beta-lactamase domain-containing protein</fullName>
    </recommendedName>
</protein>
<proteinExistence type="inferred from homology"/>
<accession>A0A177FFU9</accession>
<evidence type="ECO:0000256" key="3">
    <source>
        <dbReference type="ARBA" id="ARBA00022801"/>
    </source>
</evidence>
<dbReference type="RefSeq" id="XP_022514432.1">
    <property type="nucleotide sequence ID" value="XM_022653330.1"/>
</dbReference>
<dbReference type="GO" id="GO:0046872">
    <property type="term" value="F:metal ion binding"/>
    <property type="evidence" value="ECO:0007669"/>
    <property type="project" value="UniProtKB-KW"/>
</dbReference>
<dbReference type="SUPFAM" id="SSF56281">
    <property type="entry name" value="Metallo-hydrolase/oxidoreductase"/>
    <property type="match status" value="1"/>
</dbReference>
<dbReference type="Pfam" id="PF00753">
    <property type="entry name" value="Lactamase_B"/>
    <property type="match status" value="1"/>
</dbReference>
<keyword evidence="7" id="KW-1185">Reference proteome</keyword>
<dbReference type="PANTHER" id="PTHR42978:SF5">
    <property type="entry name" value="METALLO-BETA-LACTAMASE DOMAIN-CONTAINING PROTEIN"/>
    <property type="match status" value="1"/>
</dbReference>
<dbReference type="GeneID" id="34598527"/>
<dbReference type="Proteomes" id="UP000077002">
    <property type="component" value="Unassembled WGS sequence"/>
</dbReference>
<keyword evidence="2" id="KW-0479">Metal-binding</keyword>
<dbReference type="CDD" id="cd07730">
    <property type="entry name" value="metallo-hydrolase-like_MBL-fold"/>
    <property type="match status" value="1"/>
</dbReference>
<evidence type="ECO:0000259" key="5">
    <source>
        <dbReference type="SMART" id="SM00849"/>
    </source>
</evidence>
<dbReference type="EMBL" id="LVKK01000016">
    <property type="protein sequence ID" value="OAG42480.1"/>
    <property type="molecule type" value="Genomic_DNA"/>
</dbReference>
<name>A0A177FFU9_9EURO</name>
<feature type="domain" description="Metallo-beta-lactamase" evidence="5">
    <location>
        <begin position="107"/>
        <end position="321"/>
    </location>
</feature>
<dbReference type="InterPro" id="IPR036866">
    <property type="entry name" value="RibonucZ/Hydroxyglut_hydro"/>
</dbReference>
<evidence type="ECO:0000256" key="4">
    <source>
        <dbReference type="ARBA" id="ARBA00022833"/>
    </source>
</evidence>
<dbReference type="GO" id="GO:0016787">
    <property type="term" value="F:hydrolase activity"/>
    <property type="evidence" value="ECO:0007669"/>
    <property type="project" value="UniProtKB-KW"/>
</dbReference>
<dbReference type="OrthoDB" id="10250730at2759"/>
<dbReference type="SMART" id="SM00849">
    <property type="entry name" value="Lactamase_B"/>
    <property type="match status" value="1"/>
</dbReference>
<evidence type="ECO:0000256" key="2">
    <source>
        <dbReference type="ARBA" id="ARBA00022723"/>
    </source>
</evidence>
<keyword evidence="4" id="KW-0862">Zinc</keyword>
<evidence type="ECO:0000313" key="7">
    <source>
        <dbReference type="Proteomes" id="UP000077002"/>
    </source>
</evidence>
<dbReference type="Gene3D" id="3.60.15.10">
    <property type="entry name" value="Ribonuclease Z/Hydroxyacylglutathione hydrolase-like"/>
    <property type="match status" value="1"/>
</dbReference>
<comment type="caution">
    <text evidence="6">The sequence shown here is derived from an EMBL/GenBank/DDBJ whole genome shotgun (WGS) entry which is preliminary data.</text>
</comment>
<evidence type="ECO:0000313" key="6">
    <source>
        <dbReference type="EMBL" id="OAG42480.1"/>
    </source>
</evidence>
<sequence>MARTVEHLVGTYSAYRSHRLAYPPGPHASLHDFETTIGAESHNHPGFMSTPTVMEESQNTSRTLSLDLPGGSDICHVSIINTTCDITVPPHYLVEPKIPGYEWINLPTFSYYIKHERLGTELLFDLGARADWQNHVPHISGLIQGHVQGVKIEQDVQDILANGNVDICNIDTFVLSHWHFDHCGAPSKLPKSVKMVVGPGFREAFMPGYPTRQDSPFHEADFEDREVVELSFSDSLQIGQFKAHDFFGDGSFYILDVPGHAVGHMAGLVRTTQDTFVLLGADTCHFAGSIRPSKYIPIPDIIPEGSALDRRLPRPCLCGGFLSSHPHGEDGRSEPFTHISTDAATFYKDPIVAEKSVLGLMEFDADPRVLVTIAHDPAALDVYEFFPRGSLNDWQQKGWKEAARWGFLSELPYNGKTVRPLLVDGLYKQGRKIRGLELPEA</sequence>
<dbReference type="InterPro" id="IPR001279">
    <property type="entry name" value="Metallo-B-lactamas"/>
</dbReference>
<gene>
    <name evidence="6" type="ORF">AYO21_03356</name>
</gene>
<dbReference type="PANTHER" id="PTHR42978">
    <property type="entry name" value="QUORUM-QUENCHING LACTONASE YTNP-RELATED-RELATED"/>
    <property type="match status" value="1"/>
</dbReference>